<protein>
    <submittedName>
        <fullName evidence="1">Uncharacterized protein</fullName>
    </submittedName>
</protein>
<dbReference type="EMBL" id="CAJVCH010536909">
    <property type="protein sequence ID" value="CAG7825603.1"/>
    <property type="molecule type" value="Genomic_DNA"/>
</dbReference>
<reference evidence="1" key="1">
    <citation type="submission" date="2021-06" db="EMBL/GenBank/DDBJ databases">
        <authorList>
            <person name="Hodson N. C."/>
            <person name="Mongue J. A."/>
            <person name="Jaron S. K."/>
        </authorList>
    </citation>
    <scope>NUCLEOTIDE SEQUENCE</scope>
</reference>
<sequence>RVSSANKIYIAPDEYETRFVGSDRGSVRVRARFKLGVKSSLRYKLDIEVEQNEKNSSSTNSNFRLRI</sequence>
<dbReference type="Proteomes" id="UP000708208">
    <property type="component" value="Unassembled WGS sequence"/>
</dbReference>
<evidence type="ECO:0000313" key="2">
    <source>
        <dbReference type="Proteomes" id="UP000708208"/>
    </source>
</evidence>
<dbReference type="AlphaFoldDB" id="A0A8J2L5R8"/>
<keyword evidence="2" id="KW-1185">Reference proteome</keyword>
<accession>A0A8J2L5R8</accession>
<evidence type="ECO:0000313" key="1">
    <source>
        <dbReference type="EMBL" id="CAG7825603.1"/>
    </source>
</evidence>
<feature type="non-terminal residue" evidence="1">
    <location>
        <position position="1"/>
    </location>
</feature>
<gene>
    <name evidence="1" type="ORF">AFUS01_LOCUS35706</name>
</gene>
<name>A0A8J2L5R8_9HEXA</name>
<organism evidence="1 2">
    <name type="scientific">Allacma fusca</name>
    <dbReference type="NCBI Taxonomy" id="39272"/>
    <lineage>
        <taxon>Eukaryota</taxon>
        <taxon>Metazoa</taxon>
        <taxon>Ecdysozoa</taxon>
        <taxon>Arthropoda</taxon>
        <taxon>Hexapoda</taxon>
        <taxon>Collembola</taxon>
        <taxon>Symphypleona</taxon>
        <taxon>Sminthuridae</taxon>
        <taxon>Allacma</taxon>
    </lineage>
</organism>
<proteinExistence type="predicted"/>
<comment type="caution">
    <text evidence="1">The sequence shown here is derived from an EMBL/GenBank/DDBJ whole genome shotgun (WGS) entry which is preliminary data.</text>
</comment>